<feature type="region of interest" description="Disordered" evidence="1">
    <location>
        <begin position="40"/>
        <end position="80"/>
    </location>
</feature>
<dbReference type="Pfam" id="PF01823">
    <property type="entry name" value="MACPF"/>
    <property type="match status" value="1"/>
</dbReference>
<dbReference type="Proteomes" id="UP000193144">
    <property type="component" value="Unassembled WGS sequence"/>
</dbReference>
<evidence type="ECO:0000313" key="4">
    <source>
        <dbReference type="Proteomes" id="UP000193144"/>
    </source>
</evidence>
<dbReference type="STRING" id="1231657.A0A1Y1ZCG5"/>
<sequence length="669" mass="73569">MITARCTAANQSYEKCLFLVTRARADEAWVWGGNIPGQAGHITARGDPGTPDGPTNTPDPAFDVLSDIDNNDGDDEEPTTDERVALEGLFNESSTDPGDGGTFPVRPRIPATKVLLPPNLSSGFGGVDASAPIFSVDAFYTNLFDLNIGPDVGTTSLACPGPDPSSTSTTYTIPDYLNLTWGTYTDNFKVTGSTKREFTQDLTNHVKLDVNAMGFGAEFERTFSDNSTEETFHKYMARYDQVHIYKVALKNPDIASDHLTFDARVALEEWDADKVVDTFGTHFTTEASFGGVRIHSFTSDILNSFKESELKLAIDLKAPINSPSPGKADGAHAEADESDKKTQRLVDTMDAMQIRTLGGLAPEADTDLTNWRRTLFFNPVAVDYKLKPIYELLPPDHAKRAALTEEIQKRLAVTAPKDPFSLIAIRVPLKPYISDRDSQAYADLTVAWPDAPDGWLRVGQFAQSAKWENNNMTNDKGVAVRVNPNFDWEGKEPTVVSAVACTRAWKTRQNGVDFGIFRPLGPDKATDTNSNVLTVNEGLFFLQGTEPTYQPLGDFFEHTQSPEGVPSVSLESLAVFHKSLLKTAYTTDSNVRWLWDDSGTGGWPDITLLGAPQDLAEASPPHDRRTLVVGPGGAPAYIFKCVPRNTDHKSVEWKTLDWSKVKWLDNKFL</sequence>
<name>A0A1Y1ZCG5_9PLEO</name>
<protein>
    <recommendedName>
        <fullName evidence="2">MACPF domain-containing protein</fullName>
    </recommendedName>
</protein>
<feature type="compositionally biased region" description="Acidic residues" evidence="1">
    <location>
        <begin position="69"/>
        <end position="79"/>
    </location>
</feature>
<dbReference type="PROSITE" id="PS51412">
    <property type="entry name" value="MACPF_2"/>
    <property type="match status" value="1"/>
</dbReference>
<organism evidence="3 4">
    <name type="scientific">Clohesyomyces aquaticus</name>
    <dbReference type="NCBI Taxonomy" id="1231657"/>
    <lineage>
        <taxon>Eukaryota</taxon>
        <taxon>Fungi</taxon>
        <taxon>Dikarya</taxon>
        <taxon>Ascomycota</taxon>
        <taxon>Pezizomycotina</taxon>
        <taxon>Dothideomycetes</taxon>
        <taxon>Pleosporomycetidae</taxon>
        <taxon>Pleosporales</taxon>
        <taxon>Lindgomycetaceae</taxon>
        <taxon>Clohesyomyces</taxon>
    </lineage>
</organism>
<feature type="compositionally biased region" description="Low complexity" evidence="1">
    <location>
        <begin position="46"/>
        <end position="60"/>
    </location>
</feature>
<proteinExistence type="predicted"/>
<evidence type="ECO:0000256" key="1">
    <source>
        <dbReference type="SAM" id="MobiDB-lite"/>
    </source>
</evidence>
<dbReference type="OrthoDB" id="6150863at2759"/>
<dbReference type="AlphaFoldDB" id="A0A1Y1ZCG5"/>
<feature type="compositionally biased region" description="Basic and acidic residues" evidence="1">
    <location>
        <begin position="329"/>
        <end position="343"/>
    </location>
</feature>
<gene>
    <name evidence="3" type="ORF">BCR34DRAFT_489297</name>
</gene>
<feature type="region of interest" description="Disordered" evidence="1">
    <location>
        <begin position="321"/>
        <end position="343"/>
    </location>
</feature>
<dbReference type="InterPro" id="IPR020864">
    <property type="entry name" value="MACPF"/>
</dbReference>
<comment type="caution">
    <text evidence="3">The sequence shown here is derived from an EMBL/GenBank/DDBJ whole genome shotgun (WGS) entry which is preliminary data.</text>
</comment>
<reference evidence="3 4" key="1">
    <citation type="submission" date="2016-07" db="EMBL/GenBank/DDBJ databases">
        <title>Pervasive Adenine N6-methylation of Active Genes in Fungi.</title>
        <authorList>
            <consortium name="DOE Joint Genome Institute"/>
            <person name="Mondo S.J."/>
            <person name="Dannebaum R.O."/>
            <person name="Kuo R.C."/>
            <person name="Labutti K."/>
            <person name="Haridas S."/>
            <person name="Kuo A."/>
            <person name="Salamov A."/>
            <person name="Ahrendt S.R."/>
            <person name="Lipzen A."/>
            <person name="Sullivan W."/>
            <person name="Andreopoulos W.B."/>
            <person name="Clum A."/>
            <person name="Lindquist E."/>
            <person name="Daum C."/>
            <person name="Ramamoorthy G.K."/>
            <person name="Gryganskyi A."/>
            <person name="Culley D."/>
            <person name="Magnuson J.K."/>
            <person name="James T.Y."/>
            <person name="O'Malley M.A."/>
            <person name="Stajich J.E."/>
            <person name="Spatafora J.W."/>
            <person name="Visel A."/>
            <person name="Grigoriev I.V."/>
        </authorList>
    </citation>
    <scope>NUCLEOTIDE SEQUENCE [LARGE SCALE GENOMIC DNA]</scope>
    <source>
        <strain evidence="3 4">CBS 115471</strain>
    </source>
</reference>
<evidence type="ECO:0000259" key="2">
    <source>
        <dbReference type="PROSITE" id="PS51412"/>
    </source>
</evidence>
<evidence type="ECO:0000313" key="3">
    <source>
        <dbReference type="EMBL" id="ORY07667.1"/>
    </source>
</evidence>
<dbReference type="EMBL" id="MCFA01000107">
    <property type="protein sequence ID" value="ORY07667.1"/>
    <property type="molecule type" value="Genomic_DNA"/>
</dbReference>
<feature type="domain" description="MACPF" evidence="2">
    <location>
        <begin position="92"/>
        <end position="424"/>
    </location>
</feature>
<accession>A0A1Y1ZCG5</accession>
<keyword evidence="4" id="KW-1185">Reference proteome</keyword>